<dbReference type="AlphaFoldDB" id="A0AAW9QGT0"/>
<accession>A0AAW9QGT0</accession>
<organism evidence="3 4">
    <name type="scientific">Aquincola agrisoli</name>
    <dbReference type="NCBI Taxonomy" id="3119538"/>
    <lineage>
        <taxon>Bacteria</taxon>
        <taxon>Pseudomonadati</taxon>
        <taxon>Pseudomonadota</taxon>
        <taxon>Betaproteobacteria</taxon>
        <taxon>Burkholderiales</taxon>
        <taxon>Sphaerotilaceae</taxon>
        <taxon>Aquincola</taxon>
    </lineage>
</organism>
<dbReference type="EMBL" id="JAZIBG010000044">
    <property type="protein sequence ID" value="MEF7616521.1"/>
    <property type="molecule type" value="Genomic_DNA"/>
</dbReference>
<protein>
    <recommendedName>
        <fullName evidence="5">Beta-barrel porin 2</fullName>
    </recommendedName>
</protein>
<dbReference type="Proteomes" id="UP001336250">
    <property type="component" value="Unassembled WGS sequence"/>
</dbReference>
<dbReference type="InterPro" id="IPR011250">
    <property type="entry name" value="OMP/PagP_B-barrel"/>
</dbReference>
<comment type="subcellular location">
    <subcellularLocation>
        <location evidence="1">Cell outer membrane</location>
    </subcellularLocation>
</comment>
<evidence type="ECO:0000313" key="4">
    <source>
        <dbReference type="Proteomes" id="UP001336250"/>
    </source>
</evidence>
<dbReference type="GO" id="GO:0009279">
    <property type="term" value="C:cell outer membrane"/>
    <property type="evidence" value="ECO:0007669"/>
    <property type="project" value="UniProtKB-SubCell"/>
</dbReference>
<proteinExistence type="predicted"/>
<evidence type="ECO:0000256" key="1">
    <source>
        <dbReference type="ARBA" id="ARBA00004442"/>
    </source>
</evidence>
<reference evidence="3 4" key="1">
    <citation type="submission" date="2024-02" db="EMBL/GenBank/DDBJ databases">
        <title>Genome sequence of Aquincola sp. MAHUQ-54.</title>
        <authorList>
            <person name="Huq M.A."/>
        </authorList>
    </citation>
    <scope>NUCLEOTIDE SEQUENCE [LARGE SCALE GENOMIC DNA]</scope>
    <source>
        <strain evidence="3 4">MAHUQ-54</strain>
    </source>
</reference>
<name>A0AAW9QGT0_9BURK</name>
<dbReference type="RefSeq" id="WP_332292031.1">
    <property type="nucleotide sequence ID" value="NZ_JAZIBG010000044.1"/>
</dbReference>
<sequence length="393" mass="42640">MVLRTRLLPIAAVLCAAGGAHAQSTPYYIGVSQSFTHESNIYRTQNNEVSDTISTTSLYGGVDQTIGRQRVYGNATVSANKFMDNGSLDNTGYGLKAGVDWATIERISGTVELNANQSLARYEIAPGNSDKNTLRDLSFRAVARVGVVTRLTAETSYTYRRVDYSLNAYRGRNFDQNAVSAGLRYRFSGALTAGAALRFTKGEYADRNPRDEYDRRDIDFTATWTPTGNSSINGRVSLSDTSHSVASNADFSGLTGDVNWDWRPTGKLRFVTSLTRDTGEEISLLGGSADQVLTSSRISTSIGTRATYEVTSKVAADASVRYVHRKLDASVLNLSASGGDNTRFVTVGLRWMAMRSLTVGCSVGYESRSSSSVLSVPYDSRTASCYGQFALQL</sequence>
<feature type="chain" id="PRO_5043734835" description="Beta-barrel porin 2" evidence="2">
    <location>
        <begin position="23"/>
        <end position="393"/>
    </location>
</feature>
<evidence type="ECO:0008006" key="5">
    <source>
        <dbReference type="Google" id="ProtNLM"/>
    </source>
</evidence>
<comment type="caution">
    <text evidence="3">The sequence shown here is derived from an EMBL/GenBank/DDBJ whole genome shotgun (WGS) entry which is preliminary data.</text>
</comment>
<gene>
    <name evidence="3" type="ORF">V4F39_21575</name>
</gene>
<evidence type="ECO:0000256" key="2">
    <source>
        <dbReference type="SAM" id="SignalP"/>
    </source>
</evidence>
<dbReference type="SUPFAM" id="SSF56935">
    <property type="entry name" value="Porins"/>
    <property type="match status" value="1"/>
</dbReference>
<keyword evidence="4" id="KW-1185">Reference proteome</keyword>
<evidence type="ECO:0000313" key="3">
    <source>
        <dbReference type="EMBL" id="MEF7616521.1"/>
    </source>
</evidence>
<keyword evidence="2" id="KW-0732">Signal</keyword>
<feature type="signal peptide" evidence="2">
    <location>
        <begin position="1"/>
        <end position="22"/>
    </location>
</feature>
<dbReference type="SUPFAM" id="SSF56925">
    <property type="entry name" value="OMPA-like"/>
    <property type="match status" value="1"/>
</dbReference>